<dbReference type="WBParaSite" id="ASIM_0000254801-mRNA-1">
    <property type="protein sequence ID" value="ASIM_0000254801-mRNA-1"/>
    <property type="gene ID" value="ASIM_0000254801"/>
</dbReference>
<dbReference type="EMBL" id="UYRR01003195">
    <property type="protein sequence ID" value="VDK19935.1"/>
    <property type="molecule type" value="Genomic_DNA"/>
</dbReference>
<reference evidence="1 2" key="2">
    <citation type="submission" date="2018-11" db="EMBL/GenBank/DDBJ databases">
        <authorList>
            <consortium name="Pathogen Informatics"/>
        </authorList>
    </citation>
    <scope>NUCLEOTIDE SEQUENCE [LARGE SCALE GENOMIC DNA]</scope>
</reference>
<dbReference type="Proteomes" id="UP000267096">
    <property type="component" value="Unassembled WGS sequence"/>
</dbReference>
<proteinExistence type="predicted"/>
<sequence>MINGPTISESFLKAIVPIKPAPNNNNPPVLNVPFGSPQVPFGSPQVPLGPPLYDDPFPSLPAFKRPKPLPVVSYNYPDEDGDGDNALDNKLCDRINGMLKQLIEPIGVLQWELKSFLGSGTGNAIDSCRKTFTNLDDWGAKCVALKEQSIGAKAAC</sequence>
<accession>A0A0M3J4S5</accession>
<name>A0A0M3J4S5_ANISI</name>
<keyword evidence="2" id="KW-1185">Reference proteome</keyword>
<evidence type="ECO:0000313" key="1">
    <source>
        <dbReference type="EMBL" id="VDK19935.1"/>
    </source>
</evidence>
<reference evidence="3" key="1">
    <citation type="submission" date="2017-02" db="UniProtKB">
        <authorList>
            <consortium name="WormBaseParasite"/>
        </authorList>
    </citation>
    <scope>IDENTIFICATION</scope>
</reference>
<gene>
    <name evidence="1" type="ORF">ASIM_LOCUS2406</name>
</gene>
<evidence type="ECO:0000313" key="2">
    <source>
        <dbReference type="Proteomes" id="UP000267096"/>
    </source>
</evidence>
<organism evidence="3">
    <name type="scientific">Anisakis simplex</name>
    <name type="common">Herring worm</name>
    <dbReference type="NCBI Taxonomy" id="6269"/>
    <lineage>
        <taxon>Eukaryota</taxon>
        <taxon>Metazoa</taxon>
        <taxon>Ecdysozoa</taxon>
        <taxon>Nematoda</taxon>
        <taxon>Chromadorea</taxon>
        <taxon>Rhabditida</taxon>
        <taxon>Spirurina</taxon>
        <taxon>Ascaridomorpha</taxon>
        <taxon>Ascaridoidea</taxon>
        <taxon>Anisakidae</taxon>
        <taxon>Anisakis</taxon>
        <taxon>Anisakis simplex complex</taxon>
    </lineage>
</organism>
<dbReference type="AlphaFoldDB" id="A0A0M3J4S5"/>
<evidence type="ECO:0000313" key="3">
    <source>
        <dbReference type="WBParaSite" id="ASIM_0000254801-mRNA-1"/>
    </source>
</evidence>
<protein>
    <submittedName>
        <fullName evidence="3">Extensin-like</fullName>
    </submittedName>
</protein>